<feature type="domain" description="C3H1-type" evidence="9">
    <location>
        <begin position="1223"/>
        <end position="1251"/>
    </location>
</feature>
<evidence type="ECO:0000256" key="3">
    <source>
        <dbReference type="ARBA" id="ARBA00022771"/>
    </source>
</evidence>
<feature type="zinc finger region" description="C3H1-type" evidence="6">
    <location>
        <begin position="1223"/>
        <end position="1251"/>
    </location>
</feature>
<dbReference type="InterPro" id="IPR009145">
    <property type="entry name" value="U2AF_small"/>
</dbReference>
<reference evidence="11 12" key="2">
    <citation type="submission" date="2024-05" db="EMBL/GenBank/DDBJ databases">
        <authorList>
            <person name="Chen Y."/>
            <person name="Shah S."/>
            <person name="Dougan E. K."/>
            <person name="Thang M."/>
            <person name="Chan C."/>
        </authorList>
    </citation>
    <scope>NUCLEOTIDE SEQUENCE [LARGE SCALE GENOMIC DNA]</scope>
</reference>
<dbReference type="InterPro" id="IPR006166">
    <property type="entry name" value="ERCC4_domain"/>
</dbReference>
<keyword evidence="12" id="KW-1185">Reference proteome</keyword>
<feature type="region of interest" description="Disordered" evidence="8">
    <location>
        <begin position="197"/>
        <end position="243"/>
    </location>
</feature>
<dbReference type="InterPro" id="IPR047417">
    <property type="entry name" value="WHD_MUS81"/>
</dbReference>
<accession>A0A9P1GR91</accession>
<dbReference type="GO" id="GO:0000712">
    <property type="term" value="P:resolution of meiotic recombination intermediates"/>
    <property type="evidence" value="ECO:0007669"/>
    <property type="project" value="TreeGrafter"/>
</dbReference>
<evidence type="ECO:0000256" key="4">
    <source>
        <dbReference type="ARBA" id="ARBA00022801"/>
    </source>
</evidence>
<dbReference type="CDD" id="cd21036">
    <property type="entry name" value="WH_MUS81"/>
    <property type="match status" value="1"/>
</dbReference>
<keyword evidence="4 7" id="KW-0378">Hydrolase</keyword>
<protein>
    <recommendedName>
        <fullName evidence="7">Crossover junction endonuclease MUS81</fullName>
        <ecNumber evidence="7">3.1.22.-</ecNumber>
    </recommendedName>
</protein>
<dbReference type="SUPFAM" id="SSF100950">
    <property type="entry name" value="NagB/RpiA/CoA transferase-like"/>
    <property type="match status" value="1"/>
</dbReference>
<dbReference type="GO" id="GO:0006308">
    <property type="term" value="P:DNA catabolic process"/>
    <property type="evidence" value="ECO:0007669"/>
    <property type="project" value="UniProtKB-UniRule"/>
</dbReference>
<keyword evidence="7" id="KW-0539">Nucleus</keyword>
<dbReference type="GO" id="GO:0031573">
    <property type="term" value="P:mitotic intra-S DNA damage checkpoint signaling"/>
    <property type="evidence" value="ECO:0007669"/>
    <property type="project" value="TreeGrafter"/>
</dbReference>
<evidence type="ECO:0000256" key="8">
    <source>
        <dbReference type="SAM" id="MobiDB-lite"/>
    </source>
</evidence>
<keyword evidence="7" id="KW-0540">Nuclease</keyword>
<dbReference type="GO" id="GO:0003677">
    <property type="term" value="F:DNA binding"/>
    <property type="evidence" value="ECO:0007669"/>
    <property type="project" value="UniProtKB-UniRule"/>
</dbReference>
<dbReference type="Pfam" id="PF00642">
    <property type="entry name" value="zf-CCCH"/>
    <property type="match status" value="1"/>
</dbReference>
<dbReference type="PANTHER" id="PTHR13451:SF0">
    <property type="entry name" value="CROSSOVER JUNCTION ENDONUCLEASE MUS81"/>
    <property type="match status" value="1"/>
</dbReference>
<dbReference type="GO" id="GO:0003723">
    <property type="term" value="F:RNA binding"/>
    <property type="evidence" value="ECO:0007669"/>
    <property type="project" value="InterPro"/>
</dbReference>
<keyword evidence="5 6" id="KW-0862">Zinc</keyword>
<gene>
    <name evidence="10" type="ORF">C1SCF055_LOCUS43878</name>
</gene>
<evidence type="ECO:0000256" key="6">
    <source>
        <dbReference type="PROSITE-ProRule" id="PRU00723"/>
    </source>
</evidence>
<dbReference type="GO" id="GO:0000727">
    <property type="term" value="P:double-strand break repair via break-induced replication"/>
    <property type="evidence" value="ECO:0007669"/>
    <property type="project" value="UniProtKB-UniRule"/>
</dbReference>
<keyword evidence="7" id="KW-0227">DNA damage</keyword>
<dbReference type="PANTHER" id="PTHR13451">
    <property type="entry name" value="CLASS II CROSSOVER JUNCTION ENDONUCLEASE MUS81"/>
    <property type="match status" value="1"/>
</dbReference>
<dbReference type="Pfam" id="PF21136">
    <property type="entry name" value="WHD_MUS81"/>
    <property type="match status" value="1"/>
</dbReference>
<comment type="subcellular location">
    <subcellularLocation>
        <location evidence="7">Nucleus</location>
    </subcellularLocation>
</comment>
<dbReference type="EC" id="3.1.22.-" evidence="7"/>
<dbReference type="GO" id="GO:0008270">
    <property type="term" value="F:zinc ion binding"/>
    <property type="evidence" value="ECO:0007669"/>
    <property type="project" value="UniProtKB-KW"/>
</dbReference>
<dbReference type="Pfam" id="PF01182">
    <property type="entry name" value="Glucosamine_iso"/>
    <property type="match status" value="1"/>
</dbReference>
<dbReference type="Pfam" id="PF02732">
    <property type="entry name" value="ERCC4"/>
    <property type="match status" value="1"/>
</dbReference>
<evidence type="ECO:0000313" key="12">
    <source>
        <dbReference type="Proteomes" id="UP001152797"/>
    </source>
</evidence>
<dbReference type="Proteomes" id="UP001152797">
    <property type="component" value="Unassembled WGS sequence"/>
</dbReference>
<evidence type="ECO:0000256" key="2">
    <source>
        <dbReference type="ARBA" id="ARBA00022737"/>
    </source>
</evidence>
<comment type="similarity">
    <text evidence="7">Belongs to the XPF family.</text>
</comment>
<dbReference type="EMBL" id="CAMXCT030006745">
    <property type="protein sequence ID" value="CAL4806688.1"/>
    <property type="molecule type" value="Genomic_DNA"/>
</dbReference>
<dbReference type="SUPFAM" id="SSF52980">
    <property type="entry name" value="Restriction endonuclease-like"/>
    <property type="match status" value="1"/>
</dbReference>
<keyword evidence="7" id="KW-0234">DNA repair</keyword>
<comment type="function">
    <text evidence="7">Interacts with EME1 to form a DNA structure-specific endonuclease with substrate preference for branched DNA structures with a 5'-end at the branch nick. Typical substrates include 3'-flap structures, D-loops, replication forks and nicked Holliday junctions. May be required in mitosis for the processing of stalled or collapsed replication fork intermediates. May be required in meiosis for the repair of meiosis-specific double strand breaks subsequent to single-end invasion (SEI).</text>
</comment>
<evidence type="ECO:0000259" key="9">
    <source>
        <dbReference type="PROSITE" id="PS50103"/>
    </source>
</evidence>
<dbReference type="EMBL" id="CAMXCT020006745">
    <property type="protein sequence ID" value="CAL1172751.1"/>
    <property type="molecule type" value="Genomic_DNA"/>
</dbReference>
<dbReference type="GO" id="GO:0008821">
    <property type="term" value="F:crossover junction DNA endonuclease activity"/>
    <property type="evidence" value="ECO:0007669"/>
    <property type="project" value="UniProtKB-UniRule"/>
</dbReference>
<dbReference type="GO" id="GO:0005975">
    <property type="term" value="P:carbohydrate metabolic process"/>
    <property type="evidence" value="ECO:0007669"/>
    <property type="project" value="InterPro"/>
</dbReference>
<comment type="cofactor">
    <cofactor evidence="7">
        <name>Mg(2+)</name>
        <dbReference type="ChEBI" id="CHEBI:18420"/>
    </cofactor>
</comment>
<keyword evidence="1 6" id="KW-0479">Metal-binding</keyword>
<dbReference type="InterPro" id="IPR037171">
    <property type="entry name" value="NagB/RpiA_transferase-like"/>
</dbReference>
<comment type="subunit">
    <text evidence="7">Interacts with EME1.</text>
</comment>
<keyword evidence="7" id="KW-0460">Magnesium</keyword>
<name>A0A9P1GR91_9DINO</name>
<dbReference type="PRINTS" id="PR01848">
    <property type="entry name" value="U2AUXFACTOR"/>
</dbReference>
<dbReference type="Gene3D" id="3.40.50.1360">
    <property type="match status" value="1"/>
</dbReference>
<dbReference type="OrthoDB" id="423462at2759"/>
<dbReference type="Gene3D" id="1.10.10.10">
    <property type="entry name" value="Winged helix-like DNA-binding domain superfamily/Winged helix DNA-binding domain"/>
    <property type="match status" value="1"/>
</dbReference>
<dbReference type="EMBL" id="CAMXCT010006745">
    <property type="protein sequence ID" value="CAI4019376.1"/>
    <property type="molecule type" value="Genomic_DNA"/>
</dbReference>
<dbReference type="InterPro" id="IPR000571">
    <property type="entry name" value="Znf_CCCH"/>
</dbReference>
<dbReference type="GO" id="GO:0048476">
    <property type="term" value="C:Holliday junction resolvase complex"/>
    <property type="evidence" value="ECO:0007669"/>
    <property type="project" value="UniProtKB-UniRule"/>
</dbReference>
<sequence length="1292" mass="141444">MAKIWNADLAHAAEVRVWYHQSKGSSKEFMWRKAHEAILAVEKEIRQYSSGRVVNMPKLKERTTLLELEAILRGEKPIVPPEMQEAEPVERDYAQHPYLKRMQFRGGGYAILMALHLRSASANLRQFMYKSELIHDAQPYCDVTMEGGWGAANGWTSIRSLLSHRLVLSSKGPQGGREEFHLTPEGQRFVTAMLQRWGGGAPGRAGDGDGGEAERNPAMVSPSAAARGRSRGCSRSRGARPRWAAPTFRPAAAAAVRAAPTPCMAKPAVQQELEEIEISSESESARDVESRSQVVLLVDERERLRNTEPRRFFERIESMAAAGRRRLKLGDFAWTLSEGPMVDLLLERKRIEDLVGRSAKGDHLRQLRRMERSGLRHLFFLIEGNQSQASNCTVYDTEEAKSLESAIYCKEDIDAFCAQLIVDGSKVGVLQTRDSAGTIRLLKSISNWLAWTLAVHPENRCSVLTGTTLHQFEMELPDGMSTQDALGAMPASRTAQMEVSRRLFHRLHQPADTSTLTWCTNELPDLCGELVICDGHVDPMSFVIVDGGLLLHEILAAATPRRCAAAVADAAARAVAAQLPSTRARRRLLIVEGLCKAVQAGSVGREWDEGLCAGHLSFSTPAILPCAELVILLLDLTCSWRTLAALAALASGCRVHNSEAVETTKSFLQAVGGVLTPNAIANELLKFGCDLTASSCQCSDEKMPQRDEFPHLSETLRDLELADGDTVVVVPPRVWRFLPTNRSSSIVIAAAVPPPFLATTPGAAVPMASVLADGRQLCVFADDAQMAQQLVTEVTSAAKENIAKKGSFSLCIPAGSVVSALSALSPEAVDWSKVHIFFTGERLGVNKSYTAALDAFCRNCKIQPLFSCGTGLPEFAVKEAAAAYTCLLKNHPAIDNSGPMPSFALWQCGDMLLLGVGDDGHCGSLHPKSEHIKAVGDGTVTFGIHKPGKNQIAISMDVMCASKQVILACTGEKKKDAVRRALSGDFESHDCPAALVKAAVTTWYVDKAPPVDSTAATSAMAAFRCVSMFQANPPRAANAAKRITGLFKGLWQWLLLLFRFLWLLPRIVLAYLLDAWYDPWSLVRPRATGNETPGRRIRGVGITPQMVRYAPGQNPRGEDLTALLSQGLLGMSRWNFTTVLPIAFGYPAVAFFCRGRGRGAVEESWQAKSKMDKSEQTAVMPRNARDGFDFSYMSNKDDSPSLSFQHGVGYAYHSAIGLGFIAEEDRVNCPFYLKIGACRNGERCNRAHIKPSSGHTILIPHMYPCIPEAMQVANDDEWDDETYARQQEKLRS</sequence>
<dbReference type="GO" id="GO:0048257">
    <property type="term" value="F:3'-flap endonuclease activity"/>
    <property type="evidence" value="ECO:0007669"/>
    <property type="project" value="TreeGrafter"/>
</dbReference>
<reference evidence="10" key="1">
    <citation type="submission" date="2022-10" db="EMBL/GenBank/DDBJ databases">
        <authorList>
            <person name="Chen Y."/>
            <person name="Dougan E. K."/>
            <person name="Chan C."/>
            <person name="Rhodes N."/>
            <person name="Thang M."/>
        </authorList>
    </citation>
    <scope>NUCLEOTIDE SEQUENCE</scope>
</reference>
<dbReference type="InterPro" id="IPR036388">
    <property type="entry name" value="WH-like_DNA-bd_sf"/>
</dbReference>
<dbReference type="InterPro" id="IPR011335">
    <property type="entry name" value="Restrct_endonuc-II-like"/>
</dbReference>
<dbReference type="InterPro" id="IPR006148">
    <property type="entry name" value="Glc/Gal-6P_isomerase"/>
</dbReference>
<keyword evidence="3 6" id="KW-0863">Zinc-finger</keyword>
<evidence type="ECO:0000256" key="7">
    <source>
        <dbReference type="RuleBase" id="RU369042"/>
    </source>
</evidence>
<dbReference type="InterPro" id="IPR033309">
    <property type="entry name" value="Mus81"/>
</dbReference>
<evidence type="ECO:0000256" key="1">
    <source>
        <dbReference type="ARBA" id="ARBA00022723"/>
    </source>
</evidence>
<keyword evidence="2" id="KW-0677">Repeat</keyword>
<evidence type="ECO:0000313" key="10">
    <source>
        <dbReference type="EMBL" id="CAI4019376.1"/>
    </source>
</evidence>
<dbReference type="GO" id="GO:0089701">
    <property type="term" value="C:U2AF complex"/>
    <property type="evidence" value="ECO:0007669"/>
    <property type="project" value="InterPro"/>
</dbReference>
<evidence type="ECO:0000313" key="11">
    <source>
        <dbReference type="EMBL" id="CAL4806688.1"/>
    </source>
</evidence>
<dbReference type="PROSITE" id="PS50103">
    <property type="entry name" value="ZF_C3H1"/>
    <property type="match status" value="1"/>
</dbReference>
<keyword evidence="7" id="KW-0233">DNA recombination</keyword>
<proteinExistence type="inferred from homology"/>
<dbReference type="SMART" id="SM00891">
    <property type="entry name" value="ERCC4"/>
    <property type="match status" value="1"/>
</dbReference>
<feature type="compositionally biased region" description="Basic residues" evidence="8">
    <location>
        <begin position="228"/>
        <end position="240"/>
    </location>
</feature>
<organism evidence="10">
    <name type="scientific">Cladocopium goreaui</name>
    <dbReference type="NCBI Taxonomy" id="2562237"/>
    <lineage>
        <taxon>Eukaryota</taxon>
        <taxon>Sar</taxon>
        <taxon>Alveolata</taxon>
        <taxon>Dinophyceae</taxon>
        <taxon>Suessiales</taxon>
        <taxon>Symbiodiniaceae</taxon>
        <taxon>Cladocopium</taxon>
    </lineage>
</organism>
<evidence type="ECO:0000256" key="5">
    <source>
        <dbReference type="ARBA" id="ARBA00022833"/>
    </source>
</evidence>
<dbReference type="Gene3D" id="3.40.50.10130">
    <property type="match status" value="1"/>
</dbReference>
<dbReference type="GO" id="GO:0000398">
    <property type="term" value="P:mRNA splicing, via spliceosome"/>
    <property type="evidence" value="ECO:0007669"/>
    <property type="project" value="InterPro"/>
</dbReference>
<keyword evidence="7" id="KW-0255">Endonuclease</keyword>
<dbReference type="SMART" id="SM00356">
    <property type="entry name" value="ZnF_C3H1"/>
    <property type="match status" value="1"/>
</dbReference>
<comment type="caution">
    <text evidence="10">The sequence shown here is derived from an EMBL/GenBank/DDBJ whole genome shotgun (WGS) entry which is preliminary data.</text>
</comment>